<dbReference type="PANTHER" id="PTHR22891">
    <property type="entry name" value="EUKARYOTIC TRANSLATION INITIATION FACTOR 2C"/>
    <property type="match status" value="1"/>
</dbReference>
<feature type="region of interest" description="Disordered" evidence="1">
    <location>
        <begin position="1"/>
        <end position="165"/>
    </location>
</feature>
<feature type="compositionally biased region" description="Basic and acidic residues" evidence="1">
    <location>
        <begin position="76"/>
        <end position="86"/>
    </location>
</feature>
<feature type="compositionally biased region" description="Basic residues" evidence="1">
    <location>
        <begin position="21"/>
        <end position="30"/>
    </location>
</feature>
<feature type="compositionally biased region" description="Polar residues" evidence="1">
    <location>
        <begin position="155"/>
        <end position="165"/>
    </location>
</feature>
<feature type="compositionally biased region" description="Polar residues" evidence="1">
    <location>
        <begin position="90"/>
        <end position="100"/>
    </location>
</feature>
<dbReference type="EMBL" id="ML170172">
    <property type="protein sequence ID" value="TDL23059.1"/>
    <property type="molecule type" value="Genomic_DNA"/>
</dbReference>
<feature type="compositionally biased region" description="Polar residues" evidence="1">
    <location>
        <begin position="1"/>
        <end position="11"/>
    </location>
</feature>
<organism evidence="4 5">
    <name type="scientific">Rickenella mellea</name>
    <dbReference type="NCBI Taxonomy" id="50990"/>
    <lineage>
        <taxon>Eukaryota</taxon>
        <taxon>Fungi</taxon>
        <taxon>Dikarya</taxon>
        <taxon>Basidiomycota</taxon>
        <taxon>Agaricomycotina</taxon>
        <taxon>Agaricomycetes</taxon>
        <taxon>Hymenochaetales</taxon>
        <taxon>Rickenellaceae</taxon>
        <taxon>Rickenella</taxon>
    </lineage>
</organism>
<dbReference type="InterPro" id="IPR003100">
    <property type="entry name" value="PAZ_dom"/>
</dbReference>
<dbReference type="InterPro" id="IPR032472">
    <property type="entry name" value="ArgoL2"/>
</dbReference>
<evidence type="ECO:0000259" key="3">
    <source>
        <dbReference type="PROSITE" id="PS50822"/>
    </source>
</evidence>
<evidence type="ECO:0000313" key="4">
    <source>
        <dbReference type="EMBL" id="TDL23059.1"/>
    </source>
</evidence>
<dbReference type="InterPro" id="IPR014811">
    <property type="entry name" value="ArgoL1"/>
</dbReference>
<dbReference type="SUPFAM" id="SSF53098">
    <property type="entry name" value="Ribonuclease H-like"/>
    <property type="match status" value="1"/>
</dbReference>
<feature type="compositionally biased region" description="Basic and acidic residues" evidence="1">
    <location>
        <begin position="122"/>
        <end position="132"/>
    </location>
</feature>
<feature type="domain" description="PAZ" evidence="2">
    <location>
        <begin position="404"/>
        <end position="508"/>
    </location>
</feature>
<dbReference type="Pfam" id="PF02171">
    <property type="entry name" value="Piwi"/>
    <property type="match status" value="1"/>
</dbReference>
<dbReference type="Gene3D" id="3.30.420.10">
    <property type="entry name" value="Ribonuclease H-like superfamily/Ribonuclease H"/>
    <property type="match status" value="1"/>
</dbReference>
<sequence>MSDSHNTQGEQWTEVGGAARGRARGRGRGRGRGDFRARGNSSGRGRGQGDASTTSRGESIGRGSPTQTFQRGPGFGDDRGRARGRGDSGPNSPSPSTFGGASTIRGRGAGGPTFQPTGGFETRGRGAFEARGRGGGGGGRPFRGGPAARGRGSATLFSPPNSSTALESRLSASEQDALISGFNALSISDGRPLRPGFGTRGVETKVRANFFALKYPKNATIYDYTIKVTPNLKTDEKGIRKRIFELLEGSRDLAPYLQHIAHDRTQRIVSRMQLPENFVVKVPYYEDGEGGPRPGAKVYEVEVELTAEHSTEDLDRYLAGDPDYLDYKKVERLISAINLVTIQHAARGAMSGKHRYFFKREEALPLGPHLEAWRGYFSSIRPVYKQLMVNVNVCMSAFYVPRTSFSDAIMAFSRQSQGAIPSSFLAKIKVTTTYQGYRARKKVKAIVNKPASQLTFPCDEYKGQISVANFFKRKYGIDLVHGDDLPVIDIGARERNIYVPAELCEIEAGQPFPHRLDEKGTSDMIKYACNPPAWNAGNITEIGLSKLGFPQQVSPMQAFDISVSSEMAVVPSRILPAPTVSYKSGRPNVRDGSWNILGVQFHQGATFDERCAVLVLRDGGYGDFVDAQDQAFKQVVDGFLEKCRKSGMTVRGQPRVDFVSLPRPSPQDPHRKQAIAAVESAIRNRPTTPQLQFLIIFLSNKDNNIYFGLKHLCDVKLGILTVCMLMSKAKESKGQDQYFSNNAMKVNAKLGGVNHLLGNQDTQWLANTMLVGMDVMHPTGKDVRLETPSIVAVVASCDTRFAQYPASIRTQEGRKEMIQQVERLIIERLEEYKKRIGKLPERIVVFRDGVSESQYHEVRSFELPRIKQAFGHFDANYKPKLTITVCGKRHQTRLYPTDANFMDRTGNSPAGTVVDRGITAVFDFDFYLQAHAALQGQARSAHYTVVYDDNAFSADAIQQGTNDLSYLWCRATKSVSLVPPAYWADQACERAKAYLHEILPPAPGSKESKMSVEQIKKRAQEIWGEGVHPRLRGTMFYL</sequence>
<dbReference type="InterPro" id="IPR003165">
    <property type="entry name" value="Piwi"/>
</dbReference>
<dbReference type="InterPro" id="IPR045246">
    <property type="entry name" value="Piwi_ago-like"/>
</dbReference>
<dbReference type="CDD" id="cd04657">
    <property type="entry name" value="Piwi_ago-like"/>
    <property type="match status" value="1"/>
</dbReference>
<dbReference type="Pfam" id="PF16486">
    <property type="entry name" value="ArgoN"/>
    <property type="match status" value="1"/>
</dbReference>
<dbReference type="InterPro" id="IPR036397">
    <property type="entry name" value="RNaseH_sf"/>
</dbReference>
<feature type="compositionally biased region" description="Gly residues" evidence="1">
    <location>
        <begin position="133"/>
        <end position="142"/>
    </location>
</feature>
<dbReference type="Gene3D" id="3.40.50.2300">
    <property type="match status" value="1"/>
</dbReference>
<dbReference type="SMART" id="SM01163">
    <property type="entry name" value="DUF1785"/>
    <property type="match status" value="1"/>
</dbReference>
<proteinExistence type="predicted"/>
<name>A0A4Y7Q830_9AGAM</name>
<dbReference type="CDD" id="cd02846">
    <property type="entry name" value="PAZ_argonaute_like"/>
    <property type="match status" value="1"/>
</dbReference>
<dbReference type="GO" id="GO:0003723">
    <property type="term" value="F:RNA binding"/>
    <property type="evidence" value="ECO:0007669"/>
    <property type="project" value="InterPro"/>
</dbReference>
<dbReference type="SUPFAM" id="SSF101690">
    <property type="entry name" value="PAZ domain"/>
    <property type="match status" value="1"/>
</dbReference>
<dbReference type="InterPro" id="IPR036085">
    <property type="entry name" value="PAZ_dom_sf"/>
</dbReference>
<gene>
    <name evidence="4" type="ORF">BD410DRAFT_769488</name>
</gene>
<evidence type="ECO:0000256" key="1">
    <source>
        <dbReference type="SAM" id="MobiDB-lite"/>
    </source>
</evidence>
<feature type="domain" description="Piwi" evidence="3">
    <location>
        <begin position="693"/>
        <end position="996"/>
    </location>
</feature>
<dbReference type="PROSITE" id="PS50822">
    <property type="entry name" value="PIWI"/>
    <property type="match status" value="1"/>
</dbReference>
<dbReference type="AlphaFoldDB" id="A0A4Y7Q830"/>
<dbReference type="VEuPathDB" id="FungiDB:BD410DRAFT_769488"/>
<dbReference type="Pfam" id="PF16488">
    <property type="entry name" value="ArgoL2"/>
    <property type="match status" value="1"/>
</dbReference>
<dbReference type="InterPro" id="IPR012337">
    <property type="entry name" value="RNaseH-like_sf"/>
</dbReference>
<dbReference type="Pfam" id="PF02170">
    <property type="entry name" value="PAZ"/>
    <property type="match status" value="1"/>
</dbReference>
<evidence type="ECO:0000259" key="2">
    <source>
        <dbReference type="PROSITE" id="PS50821"/>
    </source>
</evidence>
<evidence type="ECO:0000313" key="5">
    <source>
        <dbReference type="Proteomes" id="UP000294933"/>
    </source>
</evidence>
<reference evidence="4 5" key="1">
    <citation type="submission" date="2018-06" db="EMBL/GenBank/DDBJ databases">
        <title>A transcriptomic atlas of mushroom development highlights an independent origin of complex multicellularity.</title>
        <authorList>
            <consortium name="DOE Joint Genome Institute"/>
            <person name="Krizsan K."/>
            <person name="Almasi E."/>
            <person name="Merenyi Z."/>
            <person name="Sahu N."/>
            <person name="Viragh M."/>
            <person name="Koszo T."/>
            <person name="Mondo S."/>
            <person name="Kiss B."/>
            <person name="Balint B."/>
            <person name="Kues U."/>
            <person name="Barry K."/>
            <person name="Hegedus J.C."/>
            <person name="Henrissat B."/>
            <person name="Johnson J."/>
            <person name="Lipzen A."/>
            <person name="Ohm R."/>
            <person name="Nagy I."/>
            <person name="Pangilinan J."/>
            <person name="Yan J."/>
            <person name="Xiong Y."/>
            <person name="Grigoriev I.V."/>
            <person name="Hibbett D.S."/>
            <person name="Nagy L.G."/>
        </authorList>
    </citation>
    <scope>NUCLEOTIDE SEQUENCE [LARGE SCALE GENOMIC DNA]</scope>
    <source>
        <strain evidence="4 5">SZMC22713</strain>
    </source>
</reference>
<accession>A0A4Y7Q830</accession>
<feature type="compositionally biased region" description="Low complexity" evidence="1">
    <location>
        <begin position="143"/>
        <end position="152"/>
    </location>
</feature>
<dbReference type="Gene3D" id="2.170.260.10">
    <property type="entry name" value="paz domain"/>
    <property type="match status" value="1"/>
</dbReference>
<dbReference type="InterPro" id="IPR032474">
    <property type="entry name" value="Argonaute_N"/>
</dbReference>
<dbReference type="OrthoDB" id="10252740at2759"/>
<dbReference type="Pfam" id="PF08699">
    <property type="entry name" value="ArgoL1"/>
    <property type="match status" value="1"/>
</dbReference>
<dbReference type="Proteomes" id="UP000294933">
    <property type="component" value="Unassembled WGS sequence"/>
</dbReference>
<dbReference type="PROSITE" id="PS50821">
    <property type="entry name" value="PAZ"/>
    <property type="match status" value="1"/>
</dbReference>
<dbReference type="SMART" id="SM00950">
    <property type="entry name" value="Piwi"/>
    <property type="match status" value="1"/>
</dbReference>
<protein>
    <submittedName>
        <fullName evidence="4">Piwi-domain-containing protein</fullName>
    </submittedName>
</protein>
<dbReference type="STRING" id="50990.A0A4Y7Q830"/>
<keyword evidence="5" id="KW-1185">Reference proteome</keyword>